<dbReference type="Proteomes" id="UP001652624">
    <property type="component" value="Chromosome 4"/>
</dbReference>
<evidence type="ECO:0000259" key="7">
    <source>
        <dbReference type="PROSITE" id="PS50801"/>
    </source>
</evidence>
<feature type="region of interest" description="Disordered" evidence="5">
    <location>
        <begin position="678"/>
        <end position="759"/>
    </location>
</feature>
<feature type="transmembrane region" description="Helical" evidence="6">
    <location>
        <begin position="402"/>
        <end position="424"/>
    </location>
</feature>
<dbReference type="InterPro" id="IPR011547">
    <property type="entry name" value="SLC26A/SulP_dom"/>
</dbReference>
<dbReference type="InterPro" id="IPR002645">
    <property type="entry name" value="STAS_dom"/>
</dbReference>
<evidence type="ECO:0000256" key="2">
    <source>
        <dbReference type="ARBA" id="ARBA00022692"/>
    </source>
</evidence>
<feature type="transmembrane region" description="Helical" evidence="6">
    <location>
        <begin position="325"/>
        <end position="343"/>
    </location>
</feature>
<proteinExistence type="predicted"/>
<dbReference type="CDD" id="cd07042">
    <property type="entry name" value="STAS_SulP_like_sulfate_transporter"/>
    <property type="match status" value="1"/>
</dbReference>
<feature type="transmembrane region" description="Helical" evidence="6">
    <location>
        <begin position="505"/>
        <end position="525"/>
    </location>
</feature>
<dbReference type="InterPro" id="IPR001902">
    <property type="entry name" value="SLC26A/SulP_fam"/>
</dbReference>
<dbReference type="SUPFAM" id="SSF52091">
    <property type="entry name" value="SpoIIaa-like"/>
    <property type="match status" value="1"/>
</dbReference>
<dbReference type="Gene3D" id="3.30.750.24">
    <property type="entry name" value="STAS domain"/>
    <property type="match status" value="1"/>
</dbReference>
<organism evidence="8 9">
    <name type="scientific">Erinaceus europaeus</name>
    <name type="common">Western European hedgehog</name>
    <dbReference type="NCBI Taxonomy" id="9365"/>
    <lineage>
        <taxon>Eukaryota</taxon>
        <taxon>Metazoa</taxon>
        <taxon>Chordata</taxon>
        <taxon>Craniata</taxon>
        <taxon>Vertebrata</taxon>
        <taxon>Euteleostomi</taxon>
        <taxon>Mammalia</taxon>
        <taxon>Eutheria</taxon>
        <taxon>Laurasiatheria</taxon>
        <taxon>Eulipotyphla</taxon>
        <taxon>Erinaceidae</taxon>
        <taxon>Erinaceinae</taxon>
        <taxon>Erinaceus</taxon>
    </lineage>
</organism>
<protein>
    <submittedName>
        <fullName evidence="9">Testis anion transporter 1 isoform X1</fullName>
    </submittedName>
</protein>
<dbReference type="GeneID" id="103123595"/>
<feature type="transmembrane region" description="Helical" evidence="6">
    <location>
        <begin position="475"/>
        <end position="493"/>
    </location>
</feature>
<reference evidence="9" key="1">
    <citation type="submission" date="2025-08" db="UniProtKB">
        <authorList>
            <consortium name="RefSeq"/>
        </authorList>
    </citation>
    <scope>IDENTIFICATION</scope>
</reference>
<feature type="transmembrane region" description="Helical" evidence="6">
    <location>
        <begin position="126"/>
        <end position="146"/>
    </location>
</feature>
<keyword evidence="3 6" id="KW-1133">Transmembrane helix</keyword>
<evidence type="ECO:0000256" key="3">
    <source>
        <dbReference type="ARBA" id="ARBA00022989"/>
    </source>
</evidence>
<comment type="subcellular location">
    <subcellularLocation>
        <location evidence="1">Membrane</location>
        <topology evidence="1">Multi-pass membrane protein</topology>
    </subcellularLocation>
</comment>
<dbReference type="PROSITE" id="PS50801">
    <property type="entry name" value="STAS"/>
    <property type="match status" value="1"/>
</dbReference>
<feature type="transmembrane region" description="Helical" evidence="6">
    <location>
        <begin position="261"/>
        <end position="282"/>
    </location>
</feature>
<feature type="compositionally biased region" description="Polar residues" evidence="5">
    <location>
        <begin position="698"/>
        <end position="723"/>
    </location>
</feature>
<dbReference type="RefSeq" id="XP_060045678.1">
    <property type="nucleotide sequence ID" value="XM_060189695.1"/>
</dbReference>
<dbReference type="Pfam" id="PF00916">
    <property type="entry name" value="Sulfate_transp"/>
    <property type="match status" value="2"/>
</dbReference>
<feature type="domain" description="STAS" evidence="7">
    <location>
        <begin position="592"/>
        <end position="842"/>
    </location>
</feature>
<sequence length="1021" mass="116134">MCHHFSGMMQPDKDNLNIPSTNRIVNSFTYDVKRDVYNEETFQQEHRRKTTIGNMDIDITTLRHHIQCRCSWQKFQKWIITIFPFLEWMCLYKFKDWLLGDLVAGISVGIVQIPQGLTFSLMARQLIPPLNISYAAFCSSVIYVLFGSCHQMSIGFFFLSSALMVNILNLYPFNNGHLILGTFIKNDFSDPSYYVAYNKSLSVVATTTFLTGIIQQYHRTRGAQFPPPEFHTPSPPLEALPLFIPLGARTQDHYGVQKLSMGFLGFGFVATYLPEAVINAYLAATALHVIMSQLTGIFGVMISFHAGPVSFFYNMVNYCLGLPKANSTSILLFLTAVVALRVNKCIRISFNEYPIEFPMEVFLILGFTLFANKINMATESSRTIIDMIPYSYLLPVTPDFEILPQVVLQAISLALVSSSLLIFLGKKISSYHNYSVNSNQDLIVIGLCNVVSSFFRSCVFTGSVVRTIIQDKSGGRQQFASLIGAGLMLLLMVKIRRFFYDLPNAVLAGIIMSNLLPYFETIFYLPTLWRQNQYDFVIWIVTLLAALVLGLDLGLLVSIVFAFFMVTVQSHRTKIFLLGQIPNTNIYRSITDYREIRSIPGVKLIQCCNSITFVNVHQLKKVLLKEMEMVKIPLKEEEILALFSQSENDSEPGKICRCFCNCDELEPPPRIVYTERFENQQSQDSHSNLVRCSHVESETSQYETEDQLPNTMSSTSQRNQGQNYEEMRASLPSISSRKNSVPLPDSGNSQMKSRSVGPYSEGSLPASIHTIILDFSMVHFVDSQASVILRQMFNAFQNINILVLIAGCHSSVVKSLERNDFFDAGITKSQMFLTLHDAVLFALSRKFRNYSELSLDENETVIQETYSETEKIDDLGYKQSNSFTEVSKGLTQGFTFGEAIAEESSDLDTEMEDMLESPEEVTPRQGGQMEPDSEQEPEVEVEPDFEIDFESNFEREPKPNPKTRVYTLPRQQRQYHYLSMPPKAPNYPVSKRWSKEKRRQHVKSHAPKGNYIEHPLDRNYE</sequence>
<evidence type="ECO:0000256" key="1">
    <source>
        <dbReference type="ARBA" id="ARBA00004141"/>
    </source>
</evidence>
<dbReference type="PANTHER" id="PTHR11814">
    <property type="entry name" value="SULFATE TRANSPORTER"/>
    <property type="match status" value="1"/>
</dbReference>
<evidence type="ECO:0000256" key="5">
    <source>
        <dbReference type="SAM" id="MobiDB-lite"/>
    </source>
</evidence>
<gene>
    <name evidence="9" type="primary">SLC26A8</name>
</gene>
<feature type="compositionally biased region" description="Polar residues" evidence="5">
    <location>
        <begin position="679"/>
        <end position="690"/>
    </location>
</feature>
<accession>A0ABM3XA34</accession>
<dbReference type="InterPro" id="IPR036513">
    <property type="entry name" value="STAS_dom_sf"/>
</dbReference>
<feature type="transmembrane region" description="Helical" evidence="6">
    <location>
        <begin position="294"/>
        <end position="313"/>
    </location>
</feature>
<dbReference type="Pfam" id="PF01740">
    <property type="entry name" value="STAS"/>
    <property type="match status" value="1"/>
</dbReference>
<feature type="compositionally biased region" description="Basic residues" evidence="5">
    <location>
        <begin position="992"/>
        <end position="1006"/>
    </location>
</feature>
<feature type="compositionally biased region" description="Acidic residues" evidence="5">
    <location>
        <begin position="931"/>
        <end position="951"/>
    </location>
</feature>
<keyword evidence="4 6" id="KW-0472">Membrane</keyword>
<keyword evidence="8" id="KW-1185">Reference proteome</keyword>
<evidence type="ECO:0000256" key="6">
    <source>
        <dbReference type="SAM" id="Phobius"/>
    </source>
</evidence>
<evidence type="ECO:0000313" key="9">
    <source>
        <dbReference type="RefSeq" id="XP_060045678.1"/>
    </source>
</evidence>
<evidence type="ECO:0000256" key="4">
    <source>
        <dbReference type="ARBA" id="ARBA00023136"/>
    </source>
</evidence>
<name>A0ABM3XA34_ERIEU</name>
<feature type="transmembrane region" description="Helical" evidence="6">
    <location>
        <begin position="153"/>
        <end position="173"/>
    </location>
</feature>
<feature type="transmembrane region" description="Helical" evidence="6">
    <location>
        <begin position="537"/>
        <end position="566"/>
    </location>
</feature>
<feature type="region of interest" description="Disordered" evidence="5">
    <location>
        <begin position="907"/>
        <end position="1021"/>
    </location>
</feature>
<evidence type="ECO:0000313" key="8">
    <source>
        <dbReference type="Proteomes" id="UP001652624"/>
    </source>
</evidence>
<feature type="compositionally biased region" description="Acidic residues" evidence="5">
    <location>
        <begin position="907"/>
        <end position="919"/>
    </location>
</feature>
<keyword evidence="2 6" id="KW-0812">Transmembrane</keyword>